<dbReference type="Pfam" id="PF11712">
    <property type="entry name" value="Vma12"/>
    <property type="match status" value="1"/>
</dbReference>
<sequence>MFQITENERKIFDFIISGRENLKTTIVRDGLTVEKFLKKDCLTSEEIQAIYKVLPQDVEFYKFVNILHLAKFSTSKPGPSEDYKARIERLKAEQANREYKEMVKSVDMTQKFDLNTGFGQVRKRILPFLFPIQSVA</sequence>
<evidence type="ECO:0000313" key="1">
    <source>
        <dbReference type="Proteomes" id="UP000887540"/>
    </source>
</evidence>
<reference evidence="2" key="1">
    <citation type="submission" date="2022-11" db="UniProtKB">
        <authorList>
            <consortium name="WormBaseParasite"/>
        </authorList>
    </citation>
    <scope>IDENTIFICATION</scope>
</reference>
<dbReference type="InterPro" id="IPR021013">
    <property type="entry name" value="ATPase_Vma12"/>
</dbReference>
<evidence type="ECO:0000313" key="2">
    <source>
        <dbReference type="WBParaSite" id="ACRNAN_scaffold21618.g18780.t1"/>
    </source>
</evidence>
<dbReference type="WBParaSite" id="ACRNAN_scaffold21618.g18780.t1">
    <property type="protein sequence ID" value="ACRNAN_scaffold21618.g18780.t1"/>
    <property type="gene ID" value="ACRNAN_scaffold21618.g18780"/>
</dbReference>
<accession>A0A914D9Z8</accession>
<keyword evidence="1" id="KW-1185">Reference proteome</keyword>
<proteinExistence type="predicted"/>
<organism evidence="1 2">
    <name type="scientific">Acrobeloides nanus</name>
    <dbReference type="NCBI Taxonomy" id="290746"/>
    <lineage>
        <taxon>Eukaryota</taxon>
        <taxon>Metazoa</taxon>
        <taxon>Ecdysozoa</taxon>
        <taxon>Nematoda</taxon>
        <taxon>Chromadorea</taxon>
        <taxon>Rhabditida</taxon>
        <taxon>Tylenchina</taxon>
        <taxon>Cephalobomorpha</taxon>
        <taxon>Cephaloboidea</taxon>
        <taxon>Cephalobidae</taxon>
        <taxon>Acrobeloides</taxon>
    </lineage>
</organism>
<dbReference type="Proteomes" id="UP000887540">
    <property type="component" value="Unplaced"/>
</dbReference>
<dbReference type="GO" id="GO:0070072">
    <property type="term" value="P:vacuolar proton-transporting V-type ATPase complex assembly"/>
    <property type="evidence" value="ECO:0007669"/>
    <property type="project" value="InterPro"/>
</dbReference>
<protein>
    <submittedName>
        <fullName evidence="2">Uncharacterized protein</fullName>
    </submittedName>
</protein>
<name>A0A914D9Z8_9BILA</name>
<dbReference type="AlphaFoldDB" id="A0A914D9Z8"/>